<dbReference type="Proteomes" id="UP000789901">
    <property type="component" value="Unassembled WGS sequence"/>
</dbReference>
<feature type="non-terminal residue" evidence="1">
    <location>
        <position position="1"/>
    </location>
</feature>
<reference evidence="1 2" key="1">
    <citation type="submission" date="2021-06" db="EMBL/GenBank/DDBJ databases">
        <authorList>
            <person name="Kallberg Y."/>
            <person name="Tangrot J."/>
            <person name="Rosling A."/>
        </authorList>
    </citation>
    <scope>NUCLEOTIDE SEQUENCE [LARGE SCALE GENOMIC DNA]</scope>
    <source>
        <strain evidence="1 2">120-4 pot B 10/14</strain>
    </source>
</reference>
<keyword evidence="2" id="KW-1185">Reference proteome</keyword>
<name>A0ABN7XQH0_GIGMA</name>
<comment type="caution">
    <text evidence="1">The sequence shown here is derived from an EMBL/GenBank/DDBJ whole genome shotgun (WGS) entry which is preliminary data.</text>
</comment>
<proteinExistence type="predicted"/>
<organism evidence="1 2">
    <name type="scientific">Gigaspora margarita</name>
    <dbReference type="NCBI Taxonomy" id="4874"/>
    <lineage>
        <taxon>Eukaryota</taxon>
        <taxon>Fungi</taxon>
        <taxon>Fungi incertae sedis</taxon>
        <taxon>Mucoromycota</taxon>
        <taxon>Glomeromycotina</taxon>
        <taxon>Glomeromycetes</taxon>
        <taxon>Diversisporales</taxon>
        <taxon>Gigasporaceae</taxon>
        <taxon>Gigaspora</taxon>
    </lineage>
</organism>
<protein>
    <submittedName>
        <fullName evidence="1">36062_t:CDS:1</fullName>
    </submittedName>
</protein>
<evidence type="ECO:0000313" key="1">
    <source>
        <dbReference type="EMBL" id="CAG8856556.1"/>
    </source>
</evidence>
<gene>
    <name evidence="1" type="ORF">GMARGA_LOCUS45377</name>
</gene>
<evidence type="ECO:0000313" key="2">
    <source>
        <dbReference type="Proteomes" id="UP000789901"/>
    </source>
</evidence>
<sequence length="40" mass="4783">KGKCINCHTKQSVKYQSDSSELGTDTRLDYDDDIYWEYYN</sequence>
<accession>A0ABN7XQH0</accession>
<dbReference type="EMBL" id="CAJVQB010161273">
    <property type="protein sequence ID" value="CAG8856556.1"/>
    <property type="molecule type" value="Genomic_DNA"/>
</dbReference>